<sequence length="653" mass="75719">MNILGKLARVSILILTYYILCLSNKNERMSFNLKVSFSQIQEGYMRINVSRRIELERTLKELLQIAIFNYLLAQNKFSDMKLLGLDDDSKEFDDAILDLEEAVETLRTAKNKWDNIKSTTAGFTYRNENRIPRDTRLRWGDVYLDGLLDSNRFRGYNGDRGIDFQGSNFEDLGQVYAQPEPKKKLDKDIIEKLDLGFDYKDLPQKYVRMLEDRKNTKKMNKLKLKGGDFLESRTTRFQHLDFLDDSFSSDFNRNEKLTRRTAVKSGVIDREKKTREQNKELNSSKGNSLIDSLERIIESLGKKEISDIVEGIKMKQAERYENSAYKTKDLGNEVGSKLGGKGKMGIQNKKQNKASKDSKLQKRSRGILSREPMYPTDVALEIEKHIGGPLKYILVKESILKTNKHLSELYERYLTAVLRCLRLYEEEASFEELFICSKKQSTLMFALIQILSESNIDYTFEDNDINNISIKIKSLNDYNERASNNEESKLEGAKIDESEKILDFLIEKNIFSSKPVTKGKKLTLMKGIREKGGNYTNNIDKNLTKTITNLDMVLKKESGEDDAVSDQTKAEKTEELSEHVRFIMSRLGFTPEEYNSCKRLSKLVQELVIRETNFFHLYKEGKRPKPHLVYEYKTVLERAFLEVMLCRIGAKKK</sequence>
<dbReference type="AlphaFoldDB" id="A0AAV9XUE7"/>
<name>A0AAV9XUE7_9CRYT</name>
<protein>
    <submittedName>
        <fullName evidence="2">Uncharacterized protein</fullName>
    </submittedName>
</protein>
<evidence type="ECO:0000256" key="1">
    <source>
        <dbReference type="SAM" id="MobiDB-lite"/>
    </source>
</evidence>
<reference evidence="2 3" key="1">
    <citation type="submission" date="2023-10" db="EMBL/GenBank/DDBJ databases">
        <title>Comparative genomics analysis reveals potential genetic determinants of host preference in Cryptosporidium xiaoi.</title>
        <authorList>
            <person name="Xiao L."/>
            <person name="Li J."/>
        </authorList>
    </citation>
    <scope>NUCLEOTIDE SEQUENCE [LARGE SCALE GENOMIC DNA]</scope>
    <source>
        <strain evidence="2 3">52996</strain>
    </source>
</reference>
<feature type="region of interest" description="Disordered" evidence="1">
    <location>
        <begin position="336"/>
        <end position="365"/>
    </location>
</feature>
<comment type="caution">
    <text evidence="2">The sequence shown here is derived from an EMBL/GenBank/DDBJ whole genome shotgun (WGS) entry which is preliminary data.</text>
</comment>
<accession>A0AAV9XUE7</accession>
<evidence type="ECO:0000313" key="2">
    <source>
        <dbReference type="EMBL" id="KAK6588307.1"/>
    </source>
</evidence>
<dbReference type="EMBL" id="JAWDEY010000034">
    <property type="protein sequence ID" value="KAK6588307.1"/>
    <property type="molecule type" value="Genomic_DNA"/>
</dbReference>
<proteinExistence type="predicted"/>
<keyword evidence="3" id="KW-1185">Reference proteome</keyword>
<dbReference type="Proteomes" id="UP001311799">
    <property type="component" value="Unassembled WGS sequence"/>
</dbReference>
<evidence type="ECO:0000313" key="3">
    <source>
        <dbReference type="Proteomes" id="UP001311799"/>
    </source>
</evidence>
<organism evidence="2 3">
    <name type="scientific">Cryptosporidium xiaoi</name>
    <dbReference type="NCBI Taxonomy" id="659607"/>
    <lineage>
        <taxon>Eukaryota</taxon>
        <taxon>Sar</taxon>
        <taxon>Alveolata</taxon>
        <taxon>Apicomplexa</taxon>
        <taxon>Conoidasida</taxon>
        <taxon>Coccidia</taxon>
        <taxon>Eucoccidiorida</taxon>
        <taxon>Eimeriorina</taxon>
        <taxon>Cryptosporidiidae</taxon>
        <taxon>Cryptosporidium</taxon>
    </lineage>
</organism>
<gene>
    <name evidence="2" type="ORF">RS030_6866</name>
</gene>